<dbReference type="RefSeq" id="WP_231819625.1">
    <property type="nucleotide sequence ID" value="NZ_CP082781.1"/>
</dbReference>
<protein>
    <submittedName>
        <fullName evidence="2">DUF2165 domain-containing protein</fullName>
    </submittedName>
</protein>
<organism evidence="2 3">
    <name type="scientific">Microbacterium resistens</name>
    <dbReference type="NCBI Taxonomy" id="156977"/>
    <lineage>
        <taxon>Bacteria</taxon>
        <taxon>Bacillati</taxon>
        <taxon>Actinomycetota</taxon>
        <taxon>Actinomycetes</taxon>
        <taxon>Micrococcales</taxon>
        <taxon>Microbacteriaceae</taxon>
        <taxon>Microbacterium</taxon>
    </lineage>
</organism>
<dbReference type="InterPro" id="IPR018681">
    <property type="entry name" value="DUF2165_transmembrane"/>
</dbReference>
<feature type="transmembrane region" description="Helical" evidence="1">
    <location>
        <begin position="86"/>
        <end position="112"/>
    </location>
</feature>
<sequence length="199" mass="21385">MTASPAPVPRWHVIGTLPFAAAAFALVNGLYIFLVALGNVTDYETNFAFVQHVLSMDTTNFGQQAGTGLDPDVMWRAISNPVVWNIGYVGIIVWESLAAVALIVSVVFFVRGFLGHGYGAARRWATIGGVMIVLLFVGGFIAMGGEWFQMWRSQAWNGLDPAFRNATLAGIGLILLHLPSPRWQDGEPALAETPAAPAA</sequence>
<keyword evidence="1" id="KW-1133">Transmembrane helix</keyword>
<dbReference type="EMBL" id="CP082781">
    <property type="protein sequence ID" value="UGS25865.1"/>
    <property type="molecule type" value="Genomic_DNA"/>
</dbReference>
<name>A0ABY3RSC8_9MICO</name>
<feature type="transmembrane region" description="Helical" evidence="1">
    <location>
        <begin position="124"/>
        <end position="142"/>
    </location>
</feature>
<accession>A0ABY3RSC8</accession>
<proteinExistence type="predicted"/>
<keyword evidence="1" id="KW-0472">Membrane</keyword>
<evidence type="ECO:0000313" key="2">
    <source>
        <dbReference type="EMBL" id="UGS25865.1"/>
    </source>
</evidence>
<dbReference type="Proteomes" id="UP001199642">
    <property type="component" value="Chromosome"/>
</dbReference>
<evidence type="ECO:0000256" key="1">
    <source>
        <dbReference type="SAM" id="Phobius"/>
    </source>
</evidence>
<gene>
    <name evidence="2" type="ORF">K8F61_14575</name>
</gene>
<keyword evidence="3" id="KW-1185">Reference proteome</keyword>
<keyword evidence="1" id="KW-0812">Transmembrane</keyword>
<feature type="transmembrane region" description="Helical" evidence="1">
    <location>
        <begin position="12"/>
        <end position="37"/>
    </location>
</feature>
<dbReference type="Pfam" id="PF09933">
    <property type="entry name" value="DUF2165"/>
    <property type="match status" value="1"/>
</dbReference>
<evidence type="ECO:0000313" key="3">
    <source>
        <dbReference type="Proteomes" id="UP001199642"/>
    </source>
</evidence>
<reference evidence="2 3" key="1">
    <citation type="submission" date="2023-01" db="EMBL/GenBank/DDBJ databases">
        <title>Characterization of estradiol degrading bacteria Microbacterium sp. MZT7 and reveal degrading genes through genome analysis.</title>
        <authorList>
            <person name="Hao P."/>
            <person name="Gao Y."/>
        </authorList>
    </citation>
    <scope>NUCLEOTIDE SEQUENCE [LARGE SCALE GENOMIC DNA]</scope>
    <source>
        <strain evidence="2 3">MZT7</strain>
    </source>
</reference>